<protein>
    <submittedName>
        <fullName evidence="1">Uncharacterized protein</fullName>
    </submittedName>
</protein>
<reference evidence="1 2" key="1">
    <citation type="journal article" date="2012" name="Genome Biol.">
        <title>Sequencing three crocodilian genomes to illuminate the evolution of archosaurs and amniotes.</title>
        <authorList>
            <person name="St John J.A."/>
            <person name="Braun E.L."/>
            <person name="Isberg S.R."/>
            <person name="Miles L.G."/>
            <person name="Chong A.Y."/>
            <person name="Gongora J."/>
            <person name="Dalzell P."/>
            <person name="Moran C."/>
            <person name="Bed'hom B."/>
            <person name="Abzhanov A."/>
            <person name="Burgess S.C."/>
            <person name="Cooksey A.M."/>
            <person name="Castoe T.A."/>
            <person name="Crawford N.G."/>
            <person name="Densmore L.D."/>
            <person name="Drew J.C."/>
            <person name="Edwards S.V."/>
            <person name="Faircloth B.C."/>
            <person name="Fujita M.K."/>
            <person name="Greenwold M.J."/>
            <person name="Hoffmann F.G."/>
            <person name="Howard J.M."/>
            <person name="Iguchi T."/>
            <person name="Janes D.E."/>
            <person name="Khan S.Y."/>
            <person name="Kohno S."/>
            <person name="de Koning A.J."/>
            <person name="Lance S.L."/>
            <person name="McCarthy F.M."/>
            <person name="McCormack J.E."/>
            <person name="Merchant M.E."/>
            <person name="Peterson D.G."/>
            <person name="Pollock D.D."/>
            <person name="Pourmand N."/>
            <person name="Raney B.J."/>
            <person name="Roessler K.A."/>
            <person name="Sanford J.R."/>
            <person name="Sawyer R.H."/>
            <person name="Schmidt C.J."/>
            <person name="Triplett E.W."/>
            <person name="Tuberville T.D."/>
            <person name="Venegas-Anaya M."/>
            <person name="Howard J.T."/>
            <person name="Jarvis E.D."/>
            <person name="Guillette L.J.Jr."/>
            <person name="Glenn T.C."/>
            <person name="Green R.E."/>
            <person name="Ray D.A."/>
        </authorList>
    </citation>
    <scope>NUCLEOTIDE SEQUENCE [LARGE SCALE GENOMIC DNA]</scope>
    <source>
        <strain evidence="1">KSC_2009_1</strain>
    </source>
</reference>
<keyword evidence="2" id="KW-1185">Reference proteome</keyword>
<evidence type="ECO:0000313" key="2">
    <source>
        <dbReference type="Proteomes" id="UP000050525"/>
    </source>
</evidence>
<name>A0A151PDU6_ALLMI</name>
<dbReference type="AlphaFoldDB" id="A0A151PDU6"/>
<accession>A0A151PDU6</accession>
<evidence type="ECO:0000313" key="1">
    <source>
        <dbReference type="EMBL" id="KYO46945.1"/>
    </source>
</evidence>
<sequence>MSLSKDASSLQRLRISCLSSVQDHSKLRTDWELKSRNGLAKDTDVVFCHKFNKEEPHYHILSIGSLLLVK</sequence>
<dbReference type="Proteomes" id="UP000050525">
    <property type="component" value="Unassembled WGS sequence"/>
</dbReference>
<proteinExistence type="predicted"/>
<organism evidence="1 2">
    <name type="scientific">Alligator mississippiensis</name>
    <name type="common">American alligator</name>
    <dbReference type="NCBI Taxonomy" id="8496"/>
    <lineage>
        <taxon>Eukaryota</taxon>
        <taxon>Metazoa</taxon>
        <taxon>Chordata</taxon>
        <taxon>Craniata</taxon>
        <taxon>Vertebrata</taxon>
        <taxon>Euteleostomi</taxon>
        <taxon>Archelosauria</taxon>
        <taxon>Archosauria</taxon>
        <taxon>Crocodylia</taxon>
        <taxon>Alligatoridae</taxon>
        <taxon>Alligatorinae</taxon>
        <taxon>Alligator</taxon>
    </lineage>
</organism>
<dbReference type="EMBL" id="AKHW03000487">
    <property type="protein sequence ID" value="KYO46945.1"/>
    <property type="molecule type" value="Genomic_DNA"/>
</dbReference>
<comment type="caution">
    <text evidence="1">The sequence shown here is derived from an EMBL/GenBank/DDBJ whole genome shotgun (WGS) entry which is preliminary data.</text>
</comment>
<gene>
    <name evidence="1" type="ORF">Y1Q_0014509</name>
</gene>